<comment type="similarity">
    <text evidence="1">Belongs to the type-I restriction system S methylase family.</text>
</comment>
<keyword evidence="5" id="KW-0255">Endonuclease</keyword>
<organism evidence="5 6">
    <name type="scientific">Acetobacter musti</name>
    <dbReference type="NCBI Taxonomy" id="864732"/>
    <lineage>
        <taxon>Bacteria</taxon>
        <taxon>Pseudomonadati</taxon>
        <taxon>Pseudomonadota</taxon>
        <taxon>Alphaproteobacteria</taxon>
        <taxon>Acetobacterales</taxon>
        <taxon>Acetobacteraceae</taxon>
        <taxon>Acetobacter</taxon>
    </lineage>
</organism>
<name>A0ABX0JUB7_9PROT</name>
<keyword evidence="5" id="KW-0540">Nuclease</keyword>
<dbReference type="CDD" id="cd17260">
    <property type="entry name" value="RMtype1_S_EcoEI-TRD1-CR1_like"/>
    <property type="match status" value="1"/>
</dbReference>
<evidence type="ECO:0000256" key="2">
    <source>
        <dbReference type="ARBA" id="ARBA00022747"/>
    </source>
</evidence>
<evidence type="ECO:0000259" key="4">
    <source>
        <dbReference type="Pfam" id="PF01420"/>
    </source>
</evidence>
<dbReference type="EMBL" id="WOTB01000017">
    <property type="protein sequence ID" value="NHN85565.1"/>
    <property type="molecule type" value="Genomic_DNA"/>
</dbReference>
<dbReference type="SUPFAM" id="SSF116734">
    <property type="entry name" value="DNA methylase specificity domain"/>
    <property type="match status" value="2"/>
</dbReference>
<feature type="domain" description="Type I restriction modification DNA specificity" evidence="4">
    <location>
        <begin position="102"/>
        <end position="278"/>
    </location>
</feature>
<dbReference type="Pfam" id="PF01420">
    <property type="entry name" value="Methylase_S"/>
    <property type="match status" value="2"/>
</dbReference>
<sequence>MTVDIASLVSDNLDIWTTAIERKSGLGRGGGNRINLYGIDRLRSLIVDLAVRGKLTSQQPDEEPAAMALAKFAKASRRKIELGQARKPKAVLPLPADLPNLPEGWVWTQLGTIAEISPSNSADDQVDASFVPMALVSTRIDGAHEAEIRRWSEIKKGFTHFAEGDIGLAKITPCFENGKAVIFENLANGIGAGTTELHVARPWSDDVNRRYLLLTMKTASYLHQGEARMTGTAGQKRVPRSYFESSPLPLPPLVEQQRIVTKVDELMALCDALETESASAIAAHQTLVEALLTTLTTSTDDADLATNWTRLEAHFDILFTTEASVDALKQTILELAVAGRLIASSGAVKQGTLEDAGEWVGGHGFPKQYQGNSTGEIPFLKVSDMNLPGNEREITVANNWVSPESLKSMKARAHPAGTIIFPKIGGAIATNKRRILSVSAAIDNNCAGQIPAKGINIDWLFMVLSSIDMTQYQAGTSVPALNMKRLAKHAIAIPNEDAQKVIITKVHDLMSLCELLAARVAASVETQRHLADRIAELIAA</sequence>
<protein>
    <submittedName>
        <fullName evidence="5">Restriction endonuclease subunit S</fullName>
    </submittedName>
</protein>
<keyword evidence="2" id="KW-0680">Restriction system</keyword>
<dbReference type="PANTHER" id="PTHR43140:SF1">
    <property type="entry name" value="TYPE I RESTRICTION ENZYME ECOKI SPECIFICITY SUBUNIT"/>
    <property type="match status" value="1"/>
</dbReference>
<keyword evidence="5" id="KW-0378">Hydrolase</keyword>
<feature type="domain" description="Type I restriction modification DNA specificity" evidence="4">
    <location>
        <begin position="352"/>
        <end position="517"/>
    </location>
</feature>
<dbReference type="Proteomes" id="UP000635278">
    <property type="component" value="Unassembled WGS sequence"/>
</dbReference>
<dbReference type="InterPro" id="IPR051212">
    <property type="entry name" value="Type-I_RE_S_subunit"/>
</dbReference>
<accession>A0ABX0JUB7</accession>
<keyword evidence="3" id="KW-0238">DNA-binding</keyword>
<proteinExistence type="inferred from homology"/>
<evidence type="ECO:0000256" key="1">
    <source>
        <dbReference type="ARBA" id="ARBA00010923"/>
    </source>
</evidence>
<evidence type="ECO:0000313" key="5">
    <source>
        <dbReference type="EMBL" id="NHN85565.1"/>
    </source>
</evidence>
<evidence type="ECO:0000313" key="6">
    <source>
        <dbReference type="Proteomes" id="UP000635278"/>
    </source>
</evidence>
<gene>
    <name evidence="5" type="ORF">GOB93_13065</name>
</gene>
<keyword evidence="6" id="KW-1185">Reference proteome</keyword>
<comment type="caution">
    <text evidence="5">The sequence shown here is derived from an EMBL/GenBank/DDBJ whole genome shotgun (WGS) entry which is preliminary data.</text>
</comment>
<dbReference type="InterPro" id="IPR044946">
    <property type="entry name" value="Restrct_endonuc_typeI_TRD_sf"/>
</dbReference>
<dbReference type="InterPro" id="IPR000055">
    <property type="entry name" value="Restrct_endonuc_typeI_TRD"/>
</dbReference>
<dbReference type="Gene3D" id="3.90.220.20">
    <property type="entry name" value="DNA methylase specificity domains"/>
    <property type="match status" value="2"/>
</dbReference>
<dbReference type="PANTHER" id="PTHR43140">
    <property type="entry name" value="TYPE-1 RESTRICTION ENZYME ECOKI SPECIFICITY PROTEIN"/>
    <property type="match status" value="1"/>
</dbReference>
<reference evidence="5 6" key="1">
    <citation type="journal article" date="2020" name="Int. J. Syst. Evol. Microbiol.">
        <title>Novel acetic acid bacteria from cider fermentations: Acetobacter conturbans sp. nov. and Acetobacter fallax sp. nov.</title>
        <authorList>
            <person name="Sombolestani A.S."/>
            <person name="Cleenwerck I."/>
            <person name="Cnockaert M."/>
            <person name="Borremans W."/>
            <person name="Wieme A.D."/>
            <person name="De Vuyst L."/>
            <person name="Vandamme P."/>
        </authorList>
    </citation>
    <scope>NUCLEOTIDE SEQUENCE [LARGE SCALE GENOMIC DNA]</scope>
    <source>
        <strain evidence="5 6">LMG 30640</strain>
    </source>
</reference>
<evidence type="ECO:0000256" key="3">
    <source>
        <dbReference type="ARBA" id="ARBA00023125"/>
    </source>
</evidence>
<dbReference type="GO" id="GO:0004519">
    <property type="term" value="F:endonuclease activity"/>
    <property type="evidence" value="ECO:0007669"/>
    <property type="project" value="UniProtKB-KW"/>
</dbReference>
<dbReference type="RefSeq" id="WP_173583952.1">
    <property type="nucleotide sequence ID" value="NZ_WOTB01000017.1"/>
</dbReference>